<organism evidence="2">
    <name type="scientific">Tanacetum cinerariifolium</name>
    <name type="common">Dalmatian daisy</name>
    <name type="synonym">Chrysanthemum cinerariifolium</name>
    <dbReference type="NCBI Taxonomy" id="118510"/>
    <lineage>
        <taxon>Eukaryota</taxon>
        <taxon>Viridiplantae</taxon>
        <taxon>Streptophyta</taxon>
        <taxon>Embryophyta</taxon>
        <taxon>Tracheophyta</taxon>
        <taxon>Spermatophyta</taxon>
        <taxon>Magnoliopsida</taxon>
        <taxon>eudicotyledons</taxon>
        <taxon>Gunneridae</taxon>
        <taxon>Pentapetalae</taxon>
        <taxon>asterids</taxon>
        <taxon>campanulids</taxon>
        <taxon>Asterales</taxon>
        <taxon>Asteraceae</taxon>
        <taxon>Asteroideae</taxon>
        <taxon>Anthemideae</taxon>
        <taxon>Anthemidinae</taxon>
        <taxon>Tanacetum</taxon>
    </lineage>
</organism>
<proteinExistence type="predicted"/>
<evidence type="ECO:0000313" key="2">
    <source>
        <dbReference type="EMBL" id="GFC56210.1"/>
    </source>
</evidence>
<dbReference type="PANTHER" id="PTHR42648:SF18">
    <property type="entry name" value="RETROTRANSPOSON, UNCLASSIFIED-LIKE PROTEIN"/>
    <property type="match status" value="1"/>
</dbReference>
<feature type="domain" description="GAG-pre-integrase" evidence="1">
    <location>
        <begin position="39"/>
        <end position="110"/>
    </location>
</feature>
<dbReference type="PANTHER" id="PTHR42648">
    <property type="entry name" value="TRANSPOSASE, PUTATIVE-RELATED"/>
    <property type="match status" value="1"/>
</dbReference>
<comment type="caution">
    <text evidence="2">The sequence shown here is derived from an EMBL/GenBank/DDBJ whole genome shotgun (WGS) entry which is preliminary data.</text>
</comment>
<dbReference type="InterPro" id="IPR025724">
    <property type="entry name" value="GAG-pre-integrase_dom"/>
</dbReference>
<gene>
    <name evidence="2" type="ORF">Tci_828180</name>
</gene>
<dbReference type="AlphaFoldDB" id="A0A699Q176"/>
<reference evidence="2" key="1">
    <citation type="journal article" date="2019" name="Sci. Rep.">
        <title>Draft genome of Tanacetum cinerariifolium, the natural source of mosquito coil.</title>
        <authorList>
            <person name="Yamashiro T."/>
            <person name="Shiraishi A."/>
            <person name="Satake H."/>
            <person name="Nakayama K."/>
        </authorList>
    </citation>
    <scope>NUCLEOTIDE SEQUENCE</scope>
</reference>
<dbReference type="Pfam" id="PF13976">
    <property type="entry name" value="gag_pre-integrs"/>
    <property type="match status" value="1"/>
</dbReference>
<dbReference type="EMBL" id="BKCJ010968476">
    <property type="protein sequence ID" value="GFC56210.1"/>
    <property type="molecule type" value="Genomic_DNA"/>
</dbReference>
<name>A0A699Q176_TANCI</name>
<feature type="non-terminal residue" evidence="2">
    <location>
        <position position="1"/>
    </location>
</feature>
<evidence type="ECO:0000259" key="1">
    <source>
        <dbReference type="Pfam" id="PF13976"/>
    </source>
</evidence>
<accession>A0A699Q176</accession>
<dbReference type="InterPro" id="IPR039537">
    <property type="entry name" value="Retrotran_Ty1/copia-like"/>
</dbReference>
<sequence length="155" mass="17591">FGNNDFAMIAGYGDVVIGSMSIKKVYYGVDLLTGDRSSNLYTIALNEVAPTSLTCLLAKASSSQSWLWHQHLSHLNFATINNLVKNNLVQGLPKMKFEKDHLYSACEQGKIYRKHHKSKMDFASNKPLYLLHMDLCGPMRVQKYKWKALCVICCR</sequence>
<protein>
    <recommendedName>
        <fullName evidence="1">GAG-pre-integrase domain-containing protein</fullName>
    </recommendedName>
</protein>